<comment type="caution">
    <text evidence="1">The sequence shown here is derived from an EMBL/GenBank/DDBJ whole genome shotgun (WGS) entry which is preliminary data.</text>
</comment>
<evidence type="ECO:0008006" key="3">
    <source>
        <dbReference type="Google" id="ProtNLM"/>
    </source>
</evidence>
<dbReference type="Gene3D" id="3.40.50.1820">
    <property type="entry name" value="alpha/beta hydrolase"/>
    <property type="match status" value="1"/>
</dbReference>
<keyword evidence="2" id="KW-1185">Reference proteome</keyword>
<sequence>MIVTKHLGWKLIGLSVGATFIGKKWLDYLKEKDRFKQLIVKPVEVEAIPTIMLHGTFGKRRSLGGMIARFEAQHLAKKVLDVWVSEQGEISVLGAWDNVLAKQNPIIQVTFENANATELQQALWLKQVVEELARHIHITKLNFVGHSMGGVAIMRYFVEAGNGLDIPITNKFVAIGAPFNGELVHATGRTIYDLGSNGPKRFFKTYRYIHAFKQRIPKNLKILNVYGDLKNRSRSDGLVSIDSARSLGFLVKDRVKQYEEYRVSGWMAQHSLLHENKEVDQLVAHYLWS</sequence>
<dbReference type="Proteomes" id="UP000277864">
    <property type="component" value="Unassembled WGS sequence"/>
</dbReference>
<dbReference type="InterPro" id="IPR029058">
    <property type="entry name" value="AB_hydrolase_fold"/>
</dbReference>
<dbReference type="AlphaFoldDB" id="A0A3R9YDU8"/>
<reference evidence="1 2" key="1">
    <citation type="submission" date="2018-03" db="EMBL/GenBank/DDBJ databases">
        <authorList>
            <person name="Gulvik C.A."/>
        </authorList>
    </citation>
    <scope>NUCLEOTIDE SEQUENCE [LARGE SCALE GENOMIC DNA]</scope>
    <source>
        <strain evidence="1 2">JCM 31581</strain>
    </source>
</reference>
<dbReference type="InterPro" id="IPR010315">
    <property type="entry name" value="DUF915_hydro-like"/>
</dbReference>
<dbReference type="RefSeq" id="WP_125943645.1">
    <property type="nucleotide sequence ID" value="NZ_PXZH01000004.1"/>
</dbReference>
<gene>
    <name evidence="1" type="ORF">C7P63_07965</name>
</gene>
<evidence type="ECO:0000313" key="2">
    <source>
        <dbReference type="Proteomes" id="UP000277864"/>
    </source>
</evidence>
<dbReference type="EMBL" id="PXZH01000004">
    <property type="protein sequence ID" value="RST88967.1"/>
    <property type="molecule type" value="Genomic_DNA"/>
</dbReference>
<evidence type="ECO:0000313" key="1">
    <source>
        <dbReference type="EMBL" id="RST88967.1"/>
    </source>
</evidence>
<dbReference type="Pfam" id="PF06028">
    <property type="entry name" value="DUF915"/>
    <property type="match status" value="1"/>
</dbReference>
<organism evidence="1 2">
    <name type="scientific">Vagococcus humatus</name>
    <dbReference type="NCBI Taxonomy" id="1889241"/>
    <lineage>
        <taxon>Bacteria</taxon>
        <taxon>Bacillati</taxon>
        <taxon>Bacillota</taxon>
        <taxon>Bacilli</taxon>
        <taxon>Lactobacillales</taxon>
        <taxon>Enterococcaceae</taxon>
        <taxon>Vagococcus</taxon>
    </lineage>
</organism>
<dbReference type="OrthoDB" id="503948at2"/>
<accession>A0A3R9YDU8</accession>
<proteinExistence type="predicted"/>
<protein>
    <recommendedName>
        <fullName evidence="3">Alpha/beta hydrolase</fullName>
    </recommendedName>
</protein>
<name>A0A3R9YDU8_9ENTE</name>
<dbReference type="SUPFAM" id="SSF53474">
    <property type="entry name" value="alpha/beta-Hydrolases"/>
    <property type="match status" value="1"/>
</dbReference>